<dbReference type="PROSITE" id="PS50048">
    <property type="entry name" value="ZN2_CY6_FUNGAL_2"/>
    <property type="match status" value="1"/>
</dbReference>
<comment type="caution">
    <text evidence="4">The sequence shown here is derived from an EMBL/GenBank/DDBJ whole genome shotgun (WGS) entry which is preliminary data.</text>
</comment>
<protein>
    <recommendedName>
        <fullName evidence="3">Zn(2)-C6 fungal-type domain-containing protein</fullName>
    </recommendedName>
</protein>
<reference evidence="4 5" key="1">
    <citation type="submission" date="2024-04" db="EMBL/GenBank/DDBJ databases">
        <title>Phyllosticta paracitricarpa is synonymous to the EU quarantine fungus P. citricarpa based on phylogenomic analyses.</title>
        <authorList>
            <consortium name="Lawrence Berkeley National Laboratory"/>
            <person name="Van Ingen-Buijs V.A."/>
            <person name="Van Westerhoven A.C."/>
            <person name="Haridas S."/>
            <person name="Skiadas P."/>
            <person name="Martin F."/>
            <person name="Groenewald J.Z."/>
            <person name="Crous P.W."/>
            <person name="Seidl M.F."/>
        </authorList>
    </citation>
    <scope>NUCLEOTIDE SEQUENCE [LARGE SCALE GENOMIC DNA]</scope>
    <source>
        <strain evidence="4 5">CBS 123371</strain>
    </source>
</reference>
<sequence>MEPWDHGSNNDSPSAMSDQNDCQDSVSKKLLSRRFHRKSRTGCGNCKTRRIKCDETKPECINCSKHDLRCDYVTGILGQMTDPPAPSTDEPFKRKRGRPRKIHNPSPALAAPTPQPTPQSNVGATPGLTSNAPSPTSLETSEDGLVDLDLMHHFSLHGHGNVFGSQPLSHFWTSLVPKIGFSHPFLLHLALGYSALALAHARQA</sequence>
<organism evidence="4 5">
    <name type="scientific">Phyllosticta citriasiana</name>
    <dbReference type="NCBI Taxonomy" id="595635"/>
    <lineage>
        <taxon>Eukaryota</taxon>
        <taxon>Fungi</taxon>
        <taxon>Dikarya</taxon>
        <taxon>Ascomycota</taxon>
        <taxon>Pezizomycotina</taxon>
        <taxon>Dothideomycetes</taxon>
        <taxon>Dothideomycetes incertae sedis</taxon>
        <taxon>Botryosphaeriales</taxon>
        <taxon>Phyllostictaceae</taxon>
        <taxon>Phyllosticta</taxon>
    </lineage>
</organism>
<gene>
    <name evidence="4" type="ORF">IWZ03DRAFT_18110</name>
</gene>
<feature type="compositionally biased region" description="Polar residues" evidence="2">
    <location>
        <begin position="7"/>
        <end position="25"/>
    </location>
</feature>
<evidence type="ECO:0000313" key="4">
    <source>
        <dbReference type="EMBL" id="KAK7524109.1"/>
    </source>
</evidence>
<feature type="region of interest" description="Disordered" evidence="2">
    <location>
        <begin position="77"/>
        <end position="141"/>
    </location>
</feature>
<evidence type="ECO:0000256" key="1">
    <source>
        <dbReference type="ARBA" id="ARBA00023242"/>
    </source>
</evidence>
<proteinExistence type="predicted"/>
<evidence type="ECO:0000313" key="5">
    <source>
        <dbReference type="Proteomes" id="UP001363622"/>
    </source>
</evidence>
<dbReference type="PANTHER" id="PTHR47657">
    <property type="entry name" value="STEROL REGULATORY ELEMENT-BINDING PROTEIN ECM22"/>
    <property type="match status" value="1"/>
</dbReference>
<feature type="domain" description="Zn(2)-C6 fungal-type" evidence="3">
    <location>
        <begin position="42"/>
        <end position="72"/>
    </location>
</feature>
<dbReference type="InterPro" id="IPR001138">
    <property type="entry name" value="Zn2Cys6_DnaBD"/>
</dbReference>
<evidence type="ECO:0000259" key="3">
    <source>
        <dbReference type="PROSITE" id="PS50048"/>
    </source>
</evidence>
<dbReference type="PROSITE" id="PS00463">
    <property type="entry name" value="ZN2_CY6_FUNGAL_1"/>
    <property type="match status" value="1"/>
</dbReference>
<dbReference type="InterPro" id="IPR052400">
    <property type="entry name" value="Zn2-C6_fungal_TF"/>
</dbReference>
<feature type="compositionally biased region" description="Basic residues" evidence="2">
    <location>
        <begin position="93"/>
        <end position="103"/>
    </location>
</feature>
<dbReference type="Gene3D" id="4.10.240.10">
    <property type="entry name" value="Zn(2)-C6 fungal-type DNA-binding domain"/>
    <property type="match status" value="1"/>
</dbReference>
<dbReference type="CDD" id="cd00067">
    <property type="entry name" value="GAL4"/>
    <property type="match status" value="1"/>
</dbReference>
<dbReference type="Proteomes" id="UP001363622">
    <property type="component" value="Unassembled WGS sequence"/>
</dbReference>
<dbReference type="PANTHER" id="PTHR47657:SF13">
    <property type="entry name" value="ZN(2)-C6 FUNGAL-TYPE DOMAIN-CONTAINING PROTEIN-RELATED"/>
    <property type="match status" value="1"/>
</dbReference>
<keyword evidence="5" id="KW-1185">Reference proteome</keyword>
<dbReference type="EMBL" id="JBBPHU010000001">
    <property type="protein sequence ID" value="KAK7524109.1"/>
    <property type="molecule type" value="Genomic_DNA"/>
</dbReference>
<keyword evidence="1" id="KW-0539">Nucleus</keyword>
<feature type="compositionally biased region" description="Polar residues" evidence="2">
    <location>
        <begin position="121"/>
        <end position="139"/>
    </location>
</feature>
<dbReference type="InterPro" id="IPR036864">
    <property type="entry name" value="Zn2-C6_fun-type_DNA-bd_sf"/>
</dbReference>
<accession>A0ABR1KZ24</accession>
<name>A0ABR1KZ24_9PEZI</name>
<dbReference type="Pfam" id="PF00172">
    <property type="entry name" value="Zn_clus"/>
    <property type="match status" value="1"/>
</dbReference>
<evidence type="ECO:0000256" key="2">
    <source>
        <dbReference type="SAM" id="MobiDB-lite"/>
    </source>
</evidence>
<dbReference type="SUPFAM" id="SSF57701">
    <property type="entry name" value="Zn2/Cys6 DNA-binding domain"/>
    <property type="match status" value="1"/>
</dbReference>
<dbReference type="SMART" id="SM00066">
    <property type="entry name" value="GAL4"/>
    <property type="match status" value="1"/>
</dbReference>
<feature type="region of interest" description="Disordered" evidence="2">
    <location>
        <begin position="1"/>
        <end position="29"/>
    </location>
</feature>